<proteinExistence type="predicted"/>
<name>A0A9E7L7X0_9LILI</name>
<evidence type="ECO:0000313" key="1">
    <source>
        <dbReference type="EMBL" id="URE41240.1"/>
    </source>
</evidence>
<reference evidence="1" key="1">
    <citation type="submission" date="2022-05" db="EMBL/GenBank/DDBJ databases">
        <title>The Musa troglodytarum L. genome provides insights into the mechanism of non-climacteric behaviour and enrichment of carotenoids.</title>
        <authorList>
            <person name="Wang J."/>
        </authorList>
    </citation>
    <scope>NUCLEOTIDE SEQUENCE</scope>
    <source>
        <tissue evidence="1">Leaf</tissue>
    </source>
</reference>
<gene>
    <name evidence="1" type="ORF">MUK42_33033</name>
</gene>
<dbReference type="Proteomes" id="UP001055439">
    <property type="component" value="Chromosome 8"/>
</dbReference>
<accession>A0A9E7L7X0</accession>
<dbReference type="AlphaFoldDB" id="A0A9E7L7X0"/>
<organism evidence="1 2">
    <name type="scientific">Musa troglodytarum</name>
    <name type="common">fe'i banana</name>
    <dbReference type="NCBI Taxonomy" id="320322"/>
    <lineage>
        <taxon>Eukaryota</taxon>
        <taxon>Viridiplantae</taxon>
        <taxon>Streptophyta</taxon>
        <taxon>Embryophyta</taxon>
        <taxon>Tracheophyta</taxon>
        <taxon>Spermatophyta</taxon>
        <taxon>Magnoliopsida</taxon>
        <taxon>Liliopsida</taxon>
        <taxon>Zingiberales</taxon>
        <taxon>Musaceae</taxon>
        <taxon>Musa</taxon>
    </lineage>
</organism>
<protein>
    <submittedName>
        <fullName evidence="1">Uncharacterized protein</fullName>
    </submittedName>
</protein>
<evidence type="ECO:0000313" key="2">
    <source>
        <dbReference type="Proteomes" id="UP001055439"/>
    </source>
</evidence>
<keyword evidence="2" id="KW-1185">Reference proteome</keyword>
<sequence length="160" mass="18266">MNAKSFHFACGKPCHHLQGTNFPWGCSETTRKIKEIAVGTRPHIKILQTLLLDYLHNRCLRDCYRQKPVSSVHWQGSSGHSIWSALLSGMKTVVGVVKPKSFILEKDMYQRHMTVFQMVAGFLKHARDYPLALLGHHEEGIKGSFHSPDQLHPIMKKQTH</sequence>
<dbReference type="EMBL" id="CP097510">
    <property type="protein sequence ID" value="URE41240.1"/>
    <property type="molecule type" value="Genomic_DNA"/>
</dbReference>